<dbReference type="Gene3D" id="1.10.287.130">
    <property type="match status" value="1"/>
</dbReference>
<dbReference type="SUPFAM" id="SSF47384">
    <property type="entry name" value="Homodimeric domain of signal transducing histidine kinase"/>
    <property type="match status" value="1"/>
</dbReference>
<dbReference type="PRINTS" id="PR00344">
    <property type="entry name" value="BCTRLSENSOR"/>
</dbReference>
<evidence type="ECO:0000256" key="3">
    <source>
        <dbReference type="ARBA" id="ARBA00022553"/>
    </source>
</evidence>
<evidence type="ECO:0000259" key="10">
    <source>
        <dbReference type="PROSITE" id="PS50109"/>
    </source>
</evidence>
<dbReference type="SMART" id="SM00387">
    <property type="entry name" value="HATPase_c"/>
    <property type="match status" value="1"/>
</dbReference>
<dbReference type="GO" id="GO:0007234">
    <property type="term" value="P:osmosensory signaling via phosphorelay pathway"/>
    <property type="evidence" value="ECO:0007669"/>
    <property type="project" value="TreeGrafter"/>
</dbReference>
<dbReference type="Gene3D" id="3.30.565.10">
    <property type="entry name" value="Histidine kinase-like ATPase, C-terminal domain"/>
    <property type="match status" value="1"/>
</dbReference>
<evidence type="ECO:0000256" key="2">
    <source>
        <dbReference type="ARBA" id="ARBA00012438"/>
    </source>
</evidence>
<proteinExistence type="predicted"/>
<dbReference type="InterPro" id="IPR036097">
    <property type="entry name" value="HisK_dim/P_sf"/>
</dbReference>
<evidence type="ECO:0000256" key="8">
    <source>
        <dbReference type="ARBA" id="ARBA00023012"/>
    </source>
</evidence>
<keyword evidence="9" id="KW-1133">Transmembrane helix</keyword>
<dbReference type="GO" id="GO:0005524">
    <property type="term" value="F:ATP binding"/>
    <property type="evidence" value="ECO:0007669"/>
    <property type="project" value="UniProtKB-KW"/>
</dbReference>
<dbReference type="InterPro" id="IPR005467">
    <property type="entry name" value="His_kinase_dom"/>
</dbReference>
<evidence type="ECO:0000256" key="4">
    <source>
        <dbReference type="ARBA" id="ARBA00022679"/>
    </source>
</evidence>
<evidence type="ECO:0000256" key="5">
    <source>
        <dbReference type="ARBA" id="ARBA00022741"/>
    </source>
</evidence>
<dbReference type="SUPFAM" id="SSF48452">
    <property type="entry name" value="TPR-like"/>
    <property type="match status" value="2"/>
</dbReference>
<keyword evidence="7" id="KW-0067">ATP-binding</keyword>
<dbReference type="GO" id="GO:0000156">
    <property type="term" value="F:phosphorelay response regulator activity"/>
    <property type="evidence" value="ECO:0007669"/>
    <property type="project" value="TreeGrafter"/>
</dbReference>
<protein>
    <recommendedName>
        <fullName evidence="2">histidine kinase</fullName>
        <ecNumber evidence="2">2.7.13.3</ecNumber>
    </recommendedName>
</protein>
<keyword evidence="12" id="KW-1185">Reference proteome</keyword>
<dbReference type="Gene3D" id="1.25.40.10">
    <property type="entry name" value="Tetratricopeptide repeat domain"/>
    <property type="match status" value="2"/>
</dbReference>
<comment type="catalytic activity">
    <reaction evidence="1">
        <text>ATP + protein L-histidine = ADP + protein N-phospho-L-histidine.</text>
        <dbReference type="EC" id="2.7.13.3"/>
    </reaction>
</comment>
<dbReference type="InterPro" id="IPR036890">
    <property type="entry name" value="HATPase_C_sf"/>
</dbReference>
<dbReference type="CDD" id="cd00082">
    <property type="entry name" value="HisKA"/>
    <property type="match status" value="1"/>
</dbReference>
<accession>A0A285ZRT6</accession>
<organism evidence="11 12">
    <name type="scientific">Pedobacter xixiisoli</name>
    <dbReference type="NCBI Taxonomy" id="1476464"/>
    <lineage>
        <taxon>Bacteria</taxon>
        <taxon>Pseudomonadati</taxon>
        <taxon>Bacteroidota</taxon>
        <taxon>Sphingobacteriia</taxon>
        <taxon>Sphingobacteriales</taxon>
        <taxon>Sphingobacteriaceae</taxon>
        <taxon>Pedobacter</taxon>
    </lineage>
</organism>
<dbReference type="InterPro" id="IPR004358">
    <property type="entry name" value="Sig_transdc_His_kin-like_C"/>
</dbReference>
<evidence type="ECO:0000256" key="7">
    <source>
        <dbReference type="ARBA" id="ARBA00022840"/>
    </source>
</evidence>
<evidence type="ECO:0000256" key="6">
    <source>
        <dbReference type="ARBA" id="ARBA00022777"/>
    </source>
</evidence>
<keyword evidence="3" id="KW-0597">Phosphoprotein</keyword>
<dbReference type="GO" id="GO:0030295">
    <property type="term" value="F:protein kinase activator activity"/>
    <property type="evidence" value="ECO:0007669"/>
    <property type="project" value="TreeGrafter"/>
</dbReference>
<feature type="transmembrane region" description="Helical" evidence="9">
    <location>
        <begin position="431"/>
        <end position="452"/>
    </location>
</feature>
<dbReference type="CDD" id="cd00075">
    <property type="entry name" value="HATPase"/>
    <property type="match status" value="1"/>
</dbReference>
<feature type="domain" description="Histidine kinase" evidence="10">
    <location>
        <begin position="492"/>
        <end position="707"/>
    </location>
</feature>
<dbReference type="PANTHER" id="PTHR42878:SF7">
    <property type="entry name" value="SENSOR HISTIDINE KINASE GLRK"/>
    <property type="match status" value="1"/>
</dbReference>
<dbReference type="InterPro" id="IPR003594">
    <property type="entry name" value="HATPase_dom"/>
</dbReference>
<dbReference type="InterPro" id="IPR003661">
    <property type="entry name" value="HisK_dim/P_dom"/>
</dbReference>
<dbReference type="EMBL" id="OCMT01000001">
    <property type="protein sequence ID" value="SOD12345.1"/>
    <property type="molecule type" value="Genomic_DNA"/>
</dbReference>
<keyword evidence="4" id="KW-0808">Transferase</keyword>
<dbReference type="PROSITE" id="PS50109">
    <property type="entry name" value="HIS_KIN"/>
    <property type="match status" value="1"/>
</dbReference>
<dbReference type="Pfam" id="PF02518">
    <property type="entry name" value="HATPase_c"/>
    <property type="match status" value="1"/>
</dbReference>
<dbReference type="InterPro" id="IPR011990">
    <property type="entry name" value="TPR-like_helical_dom_sf"/>
</dbReference>
<gene>
    <name evidence="11" type="ORF">SAMN06297358_0618</name>
</gene>
<dbReference type="SMART" id="SM00388">
    <property type="entry name" value="HisKA"/>
    <property type="match status" value="1"/>
</dbReference>
<evidence type="ECO:0000313" key="11">
    <source>
        <dbReference type="EMBL" id="SOD12345.1"/>
    </source>
</evidence>
<keyword evidence="9" id="KW-0472">Membrane</keyword>
<feature type="transmembrane region" description="Helical" evidence="9">
    <location>
        <begin position="33"/>
        <end position="52"/>
    </location>
</feature>
<keyword evidence="5" id="KW-0547">Nucleotide-binding</keyword>
<dbReference type="AlphaFoldDB" id="A0A285ZRT6"/>
<evidence type="ECO:0000313" key="12">
    <source>
        <dbReference type="Proteomes" id="UP000219281"/>
    </source>
</evidence>
<keyword evidence="8" id="KW-0902">Two-component regulatory system</keyword>
<name>A0A285ZRT6_9SPHI</name>
<dbReference type="InterPro" id="IPR050351">
    <property type="entry name" value="BphY/WalK/GraS-like"/>
</dbReference>
<reference evidence="12" key="1">
    <citation type="submission" date="2017-09" db="EMBL/GenBank/DDBJ databases">
        <authorList>
            <person name="Varghese N."/>
            <person name="Submissions S."/>
        </authorList>
    </citation>
    <scope>NUCLEOTIDE SEQUENCE [LARGE SCALE GENOMIC DNA]</scope>
    <source>
        <strain evidence="12">CGMCC 1.12803</strain>
    </source>
</reference>
<dbReference type="Pfam" id="PF13181">
    <property type="entry name" value="TPR_8"/>
    <property type="match status" value="1"/>
</dbReference>
<dbReference type="PANTHER" id="PTHR42878">
    <property type="entry name" value="TWO-COMPONENT HISTIDINE KINASE"/>
    <property type="match status" value="1"/>
</dbReference>
<evidence type="ECO:0000256" key="1">
    <source>
        <dbReference type="ARBA" id="ARBA00000085"/>
    </source>
</evidence>
<dbReference type="Pfam" id="PF00512">
    <property type="entry name" value="HisKA"/>
    <property type="match status" value="1"/>
</dbReference>
<sequence>MNNLILTALLFLKKFQPIMPQLNLWQHLNKKSHFNIFSSVFLIFIIIFFYACNKNGNENGQTAKYKTEFEKIDNFYKSRNLNQVTKSLDSLKPLISSTDIESLTPYYIFRSQAVFPDKNLMNIYADSLLHLFKNEQVITANKRNYIRALILKSDVFLYFKQYDKTLEYYFKVRLFLNKESDPVNYCDFLSKIAQIYYLQGKFSSSAKYQIDAYNAIQAAKDVSPSSLFYLTQGALNNAGFSYERAEKLDSALHFYKKNLSYILNQEKKTDVNYAQVMSAKIVALDNIGGLFSKKGNFELAKDYLEQCIAINDYANDASKITAYIKLAKVYSSTGNSQKADSMLNVTEQLIKLEPELSLANSLRLYKVKSDIATEEGDYQAALENLRLYNNASDSLNKVNSELSKINIDQAFKSFEDQQTLKNLEKVNQSKTVYLVGAILFGLMLLIMVWLVVKNAKQAKITEKGTLEYNKQLEKTMLSLESRNNDYAKMMKIMAHDLKNPIGGMVGIANLLLSEEHRFTKEDKEMLQLIESSGSNSIEMINQLLNSGLAIENEVLKKESIDLQQLLRQCTELLQYKADEKKQKIIFISGGPIVIPISREKIWRVFNNLIVNAIKFSALKTEILIVLERRMNSVCVKIVDQGIGVPDIDKEKIFEMFTNAKRTGTAGEQPFGIGLSISKQIIESHSGKIWLEDNADGGTIFYVELPLK</sequence>
<dbReference type="Proteomes" id="UP000219281">
    <property type="component" value="Unassembled WGS sequence"/>
</dbReference>
<dbReference type="InterPro" id="IPR019734">
    <property type="entry name" value="TPR_rpt"/>
</dbReference>
<dbReference type="SUPFAM" id="SSF55874">
    <property type="entry name" value="ATPase domain of HSP90 chaperone/DNA topoisomerase II/histidine kinase"/>
    <property type="match status" value="1"/>
</dbReference>
<evidence type="ECO:0000256" key="9">
    <source>
        <dbReference type="SAM" id="Phobius"/>
    </source>
</evidence>
<dbReference type="EC" id="2.7.13.3" evidence="2"/>
<dbReference type="GO" id="GO:0000155">
    <property type="term" value="F:phosphorelay sensor kinase activity"/>
    <property type="evidence" value="ECO:0007669"/>
    <property type="project" value="InterPro"/>
</dbReference>
<keyword evidence="6 11" id="KW-0418">Kinase</keyword>
<keyword evidence="9" id="KW-0812">Transmembrane</keyword>